<name>A0ACB8SB32_9AGAM</name>
<comment type="caution">
    <text evidence="1">The sequence shown here is derived from an EMBL/GenBank/DDBJ whole genome shotgun (WGS) entry which is preliminary data.</text>
</comment>
<gene>
    <name evidence="1" type="ORF">FA95DRAFT_1674526</name>
</gene>
<accession>A0ACB8SB32</accession>
<reference evidence="1" key="2">
    <citation type="journal article" date="2022" name="New Phytol.">
        <title>Evolutionary transition to the ectomycorrhizal habit in the genomes of a hyperdiverse lineage of mushroom-forming fungi.</title>
        <authorList>
            <person name="Looney B."/>
            <person name="Miyauchi S."/>
            <person name="Morin E."/>
            <person name="Drula E."/>
            <person name="Courty P.E."/>
            <person name="Kohler A."/>
            <person name="Kuo A."/>
            <person name="LaButti K."/>
            <person name="Pangilinan J."/>
            <person name="Lipzen A."/>
            <person name="Riley R."/>
            <person name="Andreopoulos W."/>
            <person name="He G."/>
            <person name="Johnson J."/>
            <person name="Nolan M."/>
            <person name="Tritt A."/>
            <person name="Barry K.W."/>
            <person name="Grigoriev I.V."/>
            <person name="Nagy L.G."/>
            <person name="Hibbett D."/>
            <person name="Henrissat B."/>
            <person name="Matheny P.B."/>
            <person name="Labbe J."/>
            <person name="Martin F.M."/>
        </authorList>
    </citation>
    <scope>NUCLEOTIDE SEQUENCE</scope>
    <source>
        <strain evidence="1">FP105234-sp</strain>
    </source>
</reference>
<dbReference type="EMBL" id="MU275841">
    <property type="protein sequence ID" value="KAI0053115.1"/>
    <property type="molecule type" value="Genomic_DNA"/>
</dbReference>
<reference evidence="1" key="1">
    <citation type="submission" date="2021-02" db="EMBL/GenBank/DDBJ databases">
        <authorList>
            <consortium name="DOE Joint Genome Institute"/>
            <person name="Ahrendt S."/>
            <person name="Looney B.P."/>
            <person name="Miyauchi S."/>
            <person name="Morin E."/>
            <person name="Drula E."/>
            <person name="Courty P.E."/>
            <person name="Chicoki N."/>
            <person name="Fauchery L."/>
            <person name="Kohler A."/>
            <person name="Kuo A."/>
            <person name="Labutti K."/>
            <person name="Pangilinan J."/>
            <person name="Lipzen A."/>
            <person name="Riley R."/>
            <person name="Andreopoulos W."/>
            <person name="He G."/>
            <person name="Johnson J."/>
            <person name="Barry K.W."/>
            <person name="Grigoriev I.V."/>
            <person name="Nagy L."/>
            <person name="Hibbett D."/>
            <person name="Henrissat B."/>
            <person name="Matheny P.B."/>
            <person name="Labbe J."/>
            <person name="Martin F."/>
        </authorList>
    </citation>
    <scope>NUCLEOTIDE SEQUENCE</scope>
    <source>
        <strain evidence="1">FP105234-sp</strain>
    </source>
</reference>
<keyword evidence="2" id="KW-1185">Reference proteome</keyword>
<protein>
    <submittedName>
        <fullName evidence="1">Uncharacterized protein</fullName>
    </submittedName>
</protein>
<organism evidence="1 2">
    <name type="scientific">Auriscalpium vulgare</name>
    <dbReference type="NCBI Taxonomy" id="40419"/>
    <lineage>
        <taxon>Eukaryota</taxon>
        <taxon>Fungi</taxon>
        <taxon>Dikarya</taxon>
        <taxon>Basidiomycota</taxon>
        <taxon>Agaricomycotina</taxon>
        <taxon>Agaricomycetes</taxon>
        <taxon>Russulales</taxon>
        <taxon>Auriscalpiaceae</taxon>
        <taxon>Auriscalpium</taxon>
    </lineage>
</organism>
<dbReference type="Proteomes" id="UP000814033">
    <property type="component" value="Unassembled WGS sequence"/>
</dbReference>
<evidence type="ECO:0000313" key="2">
    <source>
        <dbReference type="Proteomes" id="UP000814033"/>
    </source>
</evidence>
<evidence type="ECO:0000313" key="1">
    <source>
        <dbReference type="EMBL" id="KAI0053115.1"/>
    </source>
</evidence>
<sequence length="284" mass="28097">MAPISLAILALFAAPLALAHPVSVNNGTLLQNGQDAQTLNLEFMSLQKNSSCTDDQTACIGGQFASCSDKQWDIQACPGGRTCFALPNIRANGTFVACTSENNAASIIAATGATGGIVSPNASNTTVDFPLVGAANSTSSDDGDDDCEDGDDDDGKDGGSDDPDCEDGNDGGASHSSATKTKSATAPEATVTVTVTLPESGTVTKPPTTTTLQPAEASSILSSLVFGSASFVTVTPLPTASGAARNGALPSASIIFLNGPSSGAPAPTPAATSAAAPAGDGYSY</sequence>
<proteinExistence type="predicted"/>